<dbReference type="AlphaFoldDB" id="A0A0A1TUI4"/>
<dbReference type="PANTHER" id="PTHR21344">
    <property type="entry name" value="RAL GTPASE-ACTIVATING PROTEIN SUBUNIT BETA"/>
    <property type="match status" value="1"/>
</dbReference>
<protein>
    <recommendedName>
        <fullName evidence="1">Ral GTPase-activating protein subunit alpha/beta N-terminal domain-containing protein</fullName>
    </recommendedName>
</protein>
<gene>
    <name evidence="2" type="ORF">EIN_467980</name>
</gene>
<keyword evidence="3" id="KW-1185">Reference proteome</keyword>
<dbReference type="VEuPathDB" id="AmoebaDB:EIN_467980"/>
<dbReference type="GO" id="GO:0051056">
    <property type="term" value="P:regulation of small GTPase mediated signal transduction"/>
    <property type="evidence" value="ECO:0007669"/>
    <property type="project" value="InterPro"/>
</dbReference>
<dbReference type="RefSeq" id="XP_004183030.1">
    <property type="nucleotide sequence ID" value="XM_004182982.1"/>
</dbReference>
<dbReference type="Proteomes" id="UP000014680">
    <property type="component" value="Unassembled WGS sequence"/>
</dbReference>
<dbReference type="SUPFAM" id="SSF111347">
    <property type="entry name" value="Rap/Ran-GAP"/>
    <property type="match status" value="1"/>
</dbReference>
<dbReference type="InterPro" id="IPR039930">
    <property type="entry name" value="RALGAPB"/>
</dbReference>
<dbReference type="InterPro" id="IPR046859">
    <property type="entry name" value="RGPA/RALGAPB_N"/>
</dbReference>
<name>A0A0A1TUI4_ENTIV</name>
<feature type="domain" description="Ral GTPase-activating protein subunit alpha/beta N-terminal" evidence="1">
    <location>
        <begin position="136"/>
        <end position="247"/>
    </location>
</feature>
<dbReference type="OMA" id="IIRTSHC"/>
<evidence type="ECO:0000259" key="1">
    <source>
        <dbReference type="Pfam" id="PF20412"/>
    </source>
</evidence>
<dbReference type="Pfam" id="PF20412">
    <property type="entry name" value="RALGAPB_N"/>
    <property type="match status" value="1"/>
</dbReference>
<proteinExistence type="predicted"/>
<dbReference type="InterPro" id="IPR035974">
    <property type="entry name" value="Rap/Ran-GAP_sf"/>
</dbReference>
<accession>A0A0A1TUI4</accession>
<dbReference type="EMBL" id="KB207240">
    <property type="protein sequence ID" value="ELP83684.1"/>
    <property type="molecule type" value="Genomic_DNA"/>
</dbReference>
<dbReference type="KEGG" id="eiv:EIN_467980"/>
<reference evidence="2 3" key="1">
    <citation type="submission" date="2012-10" db="EMBL/GenBank/DDBJ databases">
        <authorList>
            <person name="Zafar N."/>
            <person name="Inman J."/>
            <person name="Hall N."/>
            <person name="Lorenzi H."/>
            <person name="Caler E."/>
        </authorList>
    </citation>
    <scope>NUCLEOTIDE SEQUENCE [LARGE SCALE GENOMIC DNA]</scope>
    <source>
        <strain evidence="2 3">IP1</strain>
    </source>
</reference>
<dbReference type="GO" id="GO:0005096">
    <property type="term" value="F:GTPase activator activity"/>
    <property type="evidence" value="ECO:0007669"/>
    <property type="project" value="InterPro"/>
</dbReference>
<dbReference type="PANTHER" id="PTHR21344:SF1">
    <property type="entry name" value="RAL GTPASE-ACTIVATING PROTEIN SUBUNIT BETA"/>
    <property type="match status" value="1"/>
</dbReference>
<dbReference type="OrthoDB" id="2124221at2759"/>
<evidence type="ECO:0000313" key="2">
    <source>
        <dbReference type="EMBL" id="ELP83684.1"/>
    </source>
</evidence>
<organism evidence="2 3">
    <name type="scientific">Entamoeba invadens IP1</name>
    <dbReference type="NCBI Taxonomy" id="370355"/>
    <lineage>
        <taxon>Eukaryota</taxon>
        <taxon>Amoebozoa</taxon>
        <taxon>Evosea</taxon>
        <taxon>Archamoebae</taxon>
        <taxon>Mastigamoebida</taxon>
        <taxon>Entamoebidae</taxon>
        <taxon>Entamoeba</taxon>
    </lineage>
</organism>
<evidence type="ECO:0000313" key="3">
    <source>
        <dbReference type="Proteomes" id="UP000014680"/>
    </source>
</evidence>
<dbReference type="GeneID" id="14882674"/>
<sequence>MFLELLSQCNLLTHSPLTNVLQLLPRQSKAEVFTTIFRELLDNKENSKAMISGLPHLNFFYEIVGSAFALPLSHAVLTQRALDIYKNWVNEKETRPNPVNDDMNTFFITVFKHVSQFFQAEPTTMMEQEDMRNSISVQILQFIRSIYMKFHNTFNEEVYDVCVRVMIGINKAYFEHLKLPEVSNDFRAELELALYELHEIWMLSEEMKSELWEVIWKDYAAWENEVETISQWYGLQQSLTEAVLNHLGNDEVNIDFEVQWLPWHNEHLLEKFVMSVSKKYVNYAFIRFSRFLGNCITKSQKISLQATHATKLLIETFYDYPQEKCDGNIVLKIFGDFMFQTMIINREKYDDTVNMACDTILKVFVNFANRTTFRPEYIANLFAGLISILDNPNPVSVTVLSYPLILDIQLPGIEMLIPHYIRYINEVIFKVNPPPILRANLYQLLSKIIPRMTYFSNHEIPVVTNQLYKSYEDMVKAVEDVLSKQLRDENDLQLVIDLFEISRIYQCEIKSMPFNDLLLSLLGRQFSQWIKASSILRLPQMGMAFYKLYQTASLLALKNNEYLVKMSDSLMKCYCVFINETNFQITKHGDFVIIMNLLLRYIFGLIGFVPTVSFGNYSTVIDRLNTLSNEASHEVADSIKMFNTNIMITKVNTQLYSHSPISEKSIGASTPELLQFHSFFFSSENSLVTLIDLPAYFLQQELPMLMIVRTSYTQTVCGIKLIPPIPLQEVPPQKQITGETMSFSAEKSGSYQFKGNETLAQMLDGAYSQKTQQLIASLKSTKNTILPIDPNEDIPIIDINTTTFPTPLSTYTVAKLCCALNVFPENTTLKHVPFNDEFISKTLVDIDHIATRPQYIVSLVNVKDGQVLHNSREYEWFVQRLGWIVKVSDASYHLFPESILEQKENIVALPMVCTPTEQILFCSNSRIKKEETQKKLWEISDFVILWGGNNGDTQKFSTECIVKNKPFIAIEPLDDGRFAVYNENLLGLDYVVLSAGGLISFVTCTIRSIIQRSETTYANATKRQNIISEIYNKIAIPLTAVNFVFDAATCKTPCINGISFGPSDFKIQNTQKSPAVMTCLNRTFEGVSN</sequence>